<evidence type="ECO:0000313" key="10">
    <source>
        <dbReference type="Proteomes" id="UP000602510"/>
    </source>
</evidence>
<dbReference type="SUPFAM" id="SSF50494">
    <property type="entry name" value="Trypsin-like serine proteases"/>
    <property type="match status" value="1"/>
</dbReference>
<keyword evidence="2" id="KW-0964">Secreted</keyword>
<evidence type="ECO:0000313" key="9">
    <source>
        <dbReference type="EMBL" id="KAF4136292.1"/>
    </source>
</evidence>
<dbReference type="PROSITE" id="PS50240">
    <property type="entry name" value="TRYPSIN_DOM"/>
    <property type="match status" value="1"/>
</dbReference>
<evidence type="ECO:0000256" key="5">
    <source>
        <dbReference type="ARBA" id="ARBA00023157"/>
    </source>
</evidence>
<dbReference type="InterPro" id="IPR001254">
    <property type="entry name" value="Trypsin_dom"/>
</dbReference>
<evidence type="ECO:0000256" key="1">
    <source>
        <dbReference type="ARBA" id="ARBA00004613"/>
    </source>
</evidence>
<dbReference type="Pfam" id="PF00089">
    <property type="entry name" value="Trypsin"/>
    <property type="match status" value="1"/>
</dbReference>
<evidence type="ECO:0000259" key="7">
    <source>
        <dbReference type="PROSITE" id="PS50240"/>
    </source>
</evidence>
<gene>
    <name evidence="8" type="ORF">GN244_ATG04464</name>
    <name evidence="9" type="ORF">GN958_ATG14464</name>
</gene>
<comment type="caution">
    <text evidence="8">The sequence shown here is derived from an EMBL/GenBank/DDBJ whole genome shotgun (WGS) entry which is preliminary data.</text>
</comment>
<organism evidence="8 10">
    <name type="scientific">Phytophthora infestans</name>
    <name type="common">Potato late blight agent</name>
    <name type="synonym">Botrytis infestans</name>
    <dbReference type="NCBI Taxonomy" id="4787"/>
    <lineage>
        <taxon>Eukaryota</taxon>
        <taxon>Sar</taxon>
        <taxon>Stramenopiles</taxon>
        <taxon>Oomycota</taxon>
        <taxon>Peronosporomycetes</taxon>
        <taxon>Peronosporales</taxon>
        <taxon>Peronosporaceae</taxon>
        <taxon>Phytophthora</taxon>
    </lineage>
</organism>
<dbReference type="InterPro" id="IPR009003">
    <property type="entry name" value="Peptidase_S1_PA"/>
</dbReference>
<evidence type="ECO:0000256" key="3">
    <source>
        <dbReference type="ARBA" id="ARBA00022729"/>
    </source>
</evidence>
<dbReference type="InterPro" id="IPR050430">
    <property type="entry name" value="Peptidase_S1"/>
</dbReference>
<dbReference type="PANTHER" id="PTHR24276:SF98">
    <property type="entry name" value="FI18310P1-RELATED"/>
    <property type="match status" value="1"/>
</dbReference>
<dbReference type="Gene3D" id="2.40.10.10">
    <property type="entry name" value="Trypsin-like serine proteases"/>
    <property type="match status" value="1"/>
</dbReference>
<reference evidence="8" key="1">
    <citation type="submission" date="2020-04" db="EMBL/GenBank/DDBJ databases">
        <title>Hybrid Assembly of Korean Phytophthora infestans isolates.</title>
        <authorList>
            <person name="Prokchorchik M."/>
            <person name="Lee Y."/>
            <person name="Seo J."/>
            <person name="Cho J.-H."/>
            <person name="Park Y.-E."/>
            <person name="Jang D.-C."/>
            <person name="Im J.-S."/>
            <person name="Choi J.-G."/>
            <person name="Park H.-J."/>
            <person name="Lee G.-B."/>
            <person name="Lee Y.-G."/>
            <person name="Hong S.-Y."/>
            <person name="Cho K."/>
            <person name="Sohn K.H."/>
        </authorList>
    </citation>
    <scope>NUCLEOTIDE SEQUENCE</scope>
    <source>
        <strain evidence="8">KR_1_A1</strain>
        <strain evidence="9">KR_2_A2</strain>
    </source>
</reference>
<sequence>MWLTNDVAVLKLEKSSSHKPARLGDADGSDDKPKTKATVLGWGEVNQKDLPDTLQAVDVEIIPDDQCAEYTIDTDVTLCAGTERGKGFCGSDMGGPLIANNVVVGIANALPGAAADCGELPGLYTRVSYVVDCITDILNGGSSGKSEVLLFPATR</sequence>
<dbReference type="PANTHER" id="PTHR24276">
    <property type="entry name" value="POLYSERASE-RELATED"/>
    <property type="match status" value="1"/>
</dbReference>
<dbReference type="GO" id="GO:0005576">
    <property type="term" value="C:extracellular region"/>
    <property type="evidence" value="ECO:0007669"/>
    <property type="project" value="UniProtKB-SubCell"/>
</dbReference>
<keyword evidence="6" id="KW-0325">Glycoprotein</keyword>
<keyword evidence="3" id="KW-0732">Signal</keyword>
<dbReference type="Proteomes" id="UP000704712">
    <property type="component" value="Unassembled WGS sequence"/>
</dbReference>
<keyword evidence="5" id="KW-1015">Disulfide bond</keyword>
<protein>
    <submittedName>
        <fullName evidence="8">Trypsin</fullName>
    </submittedName>
</protein>
<evidence type="ECO:0000256" key="4">
    <source>
        <dbReference type="ARBA" id="ARBA00023026"/>
    </source>
</evidence>
<keyword evidence="4" id="KW-0843">Virulence</keyword>
<evidence type="ECO:0000256" key="2">
    <source>
        <dbReference type="ARBA" id="ARBA00022525"/>
    </source>
</evidence>
<keyword evidence="10" id="KW-1185">Reference proteome</keyword>
<dbReference type="Proteomes" id="UP000602510">
    <property type="component" value="Unassembled WGS sequence"/>
</dbReference>
<dbReference type="GO" id="GO:0006508">
    <property type="term" value="P:proteolysis"/>
    <property type="evidence" value="ECO:0007669"/>
    <property type="project" value="InterPro"/>
</dbReference>
<evidence type="ECO:0000313" key="8">
    <source>
        <dbReference type="EMBL" id="KAF4043254.1"/>
    </source>
</evidence>
<dbReference type="EMBL" id="JAACNO010001968">
    <property type="protein sequence ID" value="KAF4136292.1"/>
    <property type="molecule type" value="Genomic_DNA"/>
</dbReference>
<feature type="domain" description="Peptidase S1" evidence="7">
    <location>
        <begin position="1"/>
        <end position="139"/>
    </location>
</feature>
<comment type="subcellular location">
    <subcellularLocation>
        <location evidence="1">Secreted</location>
    </subcellularLocation>
</comment>
<accession>A0A833T6H6</accession>
<proteinExistence type="predicted"/>
<dbReference type="InterPro" id="IPR043504">
    <property type="entry name" value="Peptidase_S1_PA_chymotrypsin"/>
</dbReference>
<dbReference type="AlphaFoldDB" id="A0A833T6H6"/>
<evidence type="ECO:0000256" key="6">
    <source>
        <dbReference type="ARBA" id="ARBA00023180"/>
    </source>
</evidence>
<dbReference type="SMART" id="SM00020">
    <property type="entry name" value="Tryp_SPc"/>
    <property type="match status" value="1"/>
</dbReference>
<dbReference type="EMBL" id="WSZM01000091">
    <property type="protein sequence ID" value="KAF4043254.1"/>
    <property type="molecule type" value="Genomic_DNA"/>
</dbReference>
<dbReference type="GO" id="GO:0004252">
    <property type="term" value="F:serine-type endopeptidase activity"/>
    <property type="evidence" value="ECO:0007669"/>
    <property type="project" value="InterPro"/>
</dbReference>
<name>A0A833T6H6_PHYIN</name>